<accession>A0A5J5J940</accession>
<gene>
    <name evidence="1" type="ORF">F6B43_06865</name>
</gene>
<dbReference type="GO" id="GO:0003677">
    <property type="term" value="F:DNA binding"/>
    <property type="evidence" value="ECO:0007669"/>
    <property type="project" value="UniProtKB-KW"/>
</dbReference>
<dbReference type="EMBL" id="VYSA01000001">
    <property type="protein sequence ID" value="KAA9111303.1"/>
    <property type="molecule type" value="Genomic_DNA"/>
</dbReference>
<reference evidence="2" key="1">
    <citation type="submission" date="2019-09" db="EMBL/GenBank/DDBJ databases">
        <title>Mumia zhuanghuii sp. nov. isolated from the intestinal contents of plateau pika (Ochotona curzoniae) in the Qinghai-Tibet plateau of China.</title>
        <authorList>
            <person name="Tian Z."/>
        </authorList>
    </citation>
    <scope>NUCLEOTIDE SEQUENCE [LARGE SCALE GENOMIC DNA]</scope>
    <source>
        <strain evidence="2">JCM 30598</strain>
    </source>
</reference>
<comment type="caution">
    <text evidence="1">The sequence shown here is derived from an EMBL/GenBank/DDBJ whole genome shotgun (WGS) entry which is preliminary data.</text>
</comment>
<protein>
    <submittedName>
        <fullName evidence="1">Winged helix DNA-binding domain-containing protein</fullName>
    </submittedName>
</protein>
<dbReference type="PANTHER" id="PTHR38479">
    <property type="entry name" value="LMO0824 PROTEIN"/>
    <property type="match status" value="1"/>
</dbReference>
<evidence type="ECO:0000313" key="1">
    <source>
        <dbReference type="EMBL" id="KAA9111303.1"/>
    </source>
</evidence>
<dbReference type="Pfam" id="PF06224">
    <property type="entry name" value="AlkZ-like"/>
    <property type="match status" value="1"/>
</dbReference>
<organism evidence="1 2">
    <name type="scientific">Microbacterium rhizomatis</name>
    <dbReference type="NCBI Taxonomy" id="1631477"/>
    <lineage>
        <taxon>Bacteria</taxon>
        <taxon>Bacillati</taxon>
        <taxon>Actinomycetota</taxon>
        <taxon>Actinomycetes</taxon>
        <taxon>Micrococcales</taxon>
        <taxon>Microbacteriaceae</taxon>
        <taxon>Microbacterium</taxon>
    </lineage>
</organism>
<proteinExistence type="predicted"/>
<dbReference type="InterPro" id="IPR009351">
    <property type="entry name" value="AlkZ-like"/>
</dbReference>
<dbReference type="PANTHER" id="PTHR38479:SF2">
    <property type="entry name" value="WINGED HELIX DNA-BINDING DOMAIN-CONTAINING PROTEIN"/>
    <property type="match status" value="1"/>
</dbReference>
<dbReference type="Proteomes" id="UP000325827">
    <property type="component" value="Unassembled WGS sequence"/>
</dbReference>
<sequence length="357" mass="39338">MSAPQAVQRVRDMRLRSHRLTAPVATTTAAAEHMLATQAQEFWGGRWALAARTKGEPTLSEVDAAFDDGTLVRSWTARGTIHIIPSRHLHWVLALTGERQFRAAASRHRRLGLGAGELARAEAAITSALTGGNRLSRSEVFELLRGIGIDPRDQRGVHVLYALSVRGAILQGPVVPREGAPSREQYVMMADEWIVDRWTPEEPLTEFFVRYIVSHGPAGTADFAWWAGLPIGMARTAAAGEDPRLTRIDDDLWVASDLPRRHPTAPEVFALPPFEEYYLSYADRSISCAPEHGPAVMTGGVMRPILVARGEIVATWSHSHSLARLNADPSAEQLIRGSMTDVEASGALERYRRFMRG</sequence>
<dbReference type="RefSeq" id="WP_150448072.1">
    <property type="nucleotide sequence ID" value="NZ_VYSA01000001.1"/>
</dbReference>
<dbReference type="AlphaFoldDB" id="A0A5J5J940"/>
<keyword evidence="1" id="KW-0238">DNA-binding</keyword>
<dbReference type="OrthoDB" id="9148135at2"/>
<name>A0A5J5J940_9MICO</name>
<keyword evidence="2" id="KW-1185">Reference proteome</keyword>
<evidence type="ECO:0000313" key="2">
    <source>
        <dbReference type="Proteomes" id="UP000325827"/>
    </source>
</evidence>